<feature type="compositionally biased region" description="Basic and acidic residues" evidence="1">
    <location>
        <begin position="703"/>
        <end position="715"/>
    </location>
</feature>
<feature type="non-terminal residue" evidence="2">
    <location>
        <position position="889"/>
    </location>
</feature>
<feature type="region of interest" description="Disordered" evidence="1">
    <location>
        <begin position="654"/>
        <end position="739"/>
    </location>
</feature>
<dbReference type="Pfam" id="PF08634">
    <property type="entry name" value="Pet127"/>
    <property type="match status" value="1"/>
</dbReference>
<feature type="compositionally biased region" description="Polar residues" evidence="1">
    <location>
        <begin position="68"/>
        <end position="78"/>
    </location>
</feature>
<feature type="region of interest" description="Disordered" evidence="1">
    <location>
        <begin position="206"/>
        <end position="225"/>
    </location>
</feature>
<dbReference type="PANTHER" id="PTHR31014">
    <property type="entry name" value="MITOCHONDRIAL TRANSLATION SYSTEM COMPONENT PET127-RELATED"/>
    <property type="match status" value="1"/>
</dbReference>
<organism evidence="2 3">
    <name type="scientific">Aureobasidium melanogenum</name>
    <name type="common">Aureobasidium pullulans var. melanogenum</name>
    <dbReference type="NCBI Taxonomy" id="46634"/>
    <lineage>
        <taxon>Eukaryota</taxon>
        <taxon>Fungi</taxon>
        <taxon>Dikarya</taxon>
        <taxon>Ascomycota</taxon>
        <taxon>Pezizomycotina</taxon>
        <taxon>Dothideomycetes</taxon>
        <taxon>Dothideomycetidae</taxon>
        <taxon>Dothideales</taxon>
        <taxon>Saccotheciaceae</taxon>
        <taxon>Aureobasidium</taxon>
    </lineage>
</organism>
<reference evidence="2" key="2">
    <citation type="submission" date="2021-08" db="EMBL/GenBank/DDBJ databases">
        <authorList>
            <person name="Gostincar C."/>
            <person name="Sun X."/>
            <person name="Song Z."/>
            <person name="Gunde-Cimerman N."/>
        </authorList>
    </citation>
    <scope>NUCLEOTIDE SEQUENCE</scope>
    <source>
        <strain evidence="2">EXF-9298</strain>
    </source>
</reference>
<dbReference type="PANTHER" id="PTHR31014:SF0">
    <property type="entry name" value="MITOCHONDRIAL TRANSLATION SYSTEM COMPONENT PET127-RELATED"/>
    <property type="match status" value="1"/>
</dbReference>
<dbReference type="GO" id="GO:0005740">
    <property type="term" value="C:mitochondrial envelope"/>
    <property type="evidence" value="ECO:0007669"/>
    <property type="project" value="TreeGrafter"/>
</dbReference>
<gene>
    <name evidence="2" type="ORF">KCU98_g8085</name>
</gene>
<protein>
    <submittedName>
        <fullName evidence="2">Pet127-domain-containing protein</fullName>
    </submittedName>
</protein>
<dbReference type="AlphaFoldDB" id="A0A9P8JV95"/>
<dbReference type="EMBL" id="JAHFXS010000972">
    <property type="protein sequence ID" value="KAG9980520.1"/>
    <property type="molecule type" value="Genomic_DNA"/>
</dbReference>
<reference evidence="2" key="1">
    <citation type="journal article" date="2021" name="J Fungi (Basel)">
        <title>Virulence traits and population genomics of the black yeast Aureobasidium melanogenum.</title>
        <authorList>
            <person name="Cernosa A."/>
            <person name="Sun X."/>
            <person name="Gostincar C."/>
            <person name="Fang C."/>
            <person name="Gunde-Cimerman N."/>
            <person name="Song Z."/>
        </authorList>
    </citation>
    <scope>NUCLEOTIDE SEQUENCE</scope>
    <source>
        <strain evidence="2">EXF-9298</strain>
    </source>
</reference>
<accession>A0A9P8JV95</accession>
<feature type="region of interest" description="Disordered" evidence="1">
    <location>
        <begin position="830"/>
        <end position="864"/>
    </location>
</feature>
<proteinExistence type="predicted"/>
<feature type="region of interest" description="Disordered" evidence="1">
    <location>
        <begin position="56"/>
        <end position="144"/>
    </location>
</feature>
<feature type="compositionally biased region" description="Basic and acidic residues" evidence="1">
    <location>
        <begin position="85"/>
        <end position="129"/>
    </location>
</feature>
<feature type="compositionally biased region" description="Polar residues" evidence="1">
    <location>
        <begin position="853"/>
        <end position="864"/>
    </location>
</feature>
<name>A0A9P8JV95_AURME</name>
<evidence type="ECO:0000256" key="1">
    <source>
        <dbReference type="SAM" id="MobiDB-lite"/>
    </source>
</evidence>
<feature type="compositionally biased region" description="Polar residues" evidence="1">
    <location>
        <begin position="131"/>
        <end position="144"/>
    </location>
</feature>
<dbReference type="Proteomes" id="UP000729357">
    <property type="component" value="Unassembled WGS sequence"/>
</dbReference>
<dbReference type="InterPro" id="IPR013943">
    <property type="entry name" value="Pet127"/>
</dbReference>
<evidence type="ECO:0000313" key="3">
    <source>
        <dbReference type="Proteomes" id="UP000729357"/>
    </source>
</evidence>
<dbReference type="GO" id="GO:0000964">
    <property type="term" value="P:mitochondrial RNA 5'-end processing"/>
    <property type="evidence" value="ECO:0007669"/>
    <property type="project" value="TreeGrafter"/>
</dbReference>
<evidence type="ECO:0000313" key="2">
    <source>
        <dbReference type="EMBL" id="KAG9980520.1"/>
    </source>
</evidence>
<sequence>MPSWRTLGIRPLRPFFAATGHVCLPCYSRLFSTITSRSLRHSTRLLYAEVKDHDNANTVPYKPVTPEDANQSESQDNPQDLWPFNKEDLKSSEKRKNLEVHTSKHEAVDEGDGKTTKGNDKITEGDGETKPFQSLKQSSDDSSATAESKKAIIDFFKSTDPTATSSLYDGGAIQSLRDAMLSIKSDPISFPRRTLRRLRTRRKPRFVNSPAPQTPERIAKAEKKREADEKRAEKYFAGGTRTMEASSIELQRLDVDQPRVPRLHHGLDRVLFMQGVYQLQDRRSKVYNFDPYLQKIMPVTEFDYDALTAYKTSSQDNFLSEFAKKHGKKYVGSTSSMTSTLTHFHYLLSSWRKINTDMFSRDFPDTLQSFTALNRTPTSIFLRRKGDTYAVDADKEYDGANVLMLLGRSMEKLLTMPTDKFEQYRKDKSSGVSEVEPNQPEAYHYSSLGDFLLRSQLDAQDDRLPGTGMFDLKTRAVLPIRMQSQDHEPMTGYEITQAQGQYESFEREYYDMMRSTALKYSLQARMGHMDGIFVAYHNVKRIFGFQYISLNELDRALHGTPDLTLGNREFNLSISLLNEIFNKATEEFPDQSIRFTFETKAAETLPSMYIFAEPMSEEDIETIQNSQKEKIAEWERNLRDPASKLNKEQISELTEEDGDDAANRLGDSESDLSQGSAEGDVKTKQAPETPEAQSETIAAQDSEGQKDPIVKEIEAISKTSDSEPQAEAQPQAEEDKPLLGMVLTVRSKVNGVYVERPENLKKNHDWSIEYSLTEIKSGQAWRDYRAAQARRRKIYQKLNSRLDKSDPDSAEQSYNEHYINMLKELSEKGRKMRASLDQKAANKPKIVVGMPNVNPSKSQMANTDDVSIESVDDYLTWLYKEKAPSVEKA</sequence>
<comment type="caution">
    <text evidence="2">The sequence shown here is derived from an EMBL/GenBank/DDBJ whole genome shotgun (WGS) entry which is preliminary data.</text>
</comment>
<keyword evidence="3" id="KW-1185">Reference proteome</keyword>